<dbReference type="Proteomes" id="UP000494161">
    <property type="component" value="Unassembled WGS sequence"/>
</dbReference>
<dbReference type="Proteomes" id="UP000494122">
    <property type="component" value="Unassembled WGS sequence"/>
</dbReference>
<protein>
    <recommendedName>
        <fullName evidence="8">Phasin domain-containing protein</fullName>
    </recommendedName>
</protein>
<feature type="region of interest" description="Disordered" evidence="1">
    <location>
        <begin position="124"/>
        <end position="148"/>
    </location>
</feature>
<evidence type="ECO:0000313" key="2">
    <source>
        <dbReference type="EMBL" id="CAB3894141.1"/>
    </source>
</evidence>
<dbReference type="EMBL" id="CADILE010000012">
    <property type="protein sequence ID" value="CAB3894141.1"/>
    <property type="molecule type" value="Genomic_DNA"/>
</dbReference>
<evidence type="ECO:0000313" key="6">
    <source>
        <dbReference type="Proteomes" id="UP000494161"/>
    </source>
</evidence>
<gene>
    <name evidence="4" type="ORF">HGQ98_19985</name>
    <name evidence="2" type="ORF">LMG3328_03947</name>
    <name evidence="3" type="ORF">LMG7053_02952</name>
</gene>
<evidence type="ECO:0008006" key="8">
    <source>
        <dbReference type="Google" id="ProtNLM"/>
    </source>
</evidence>
<dbReference type="GeneID" id="55560923"/>
<proteinExistence type="predicted"/>
<evidence type="ECO:0000313" key="7">
    <source>
        <dbReference type="Proteomes" id="UP000542405"/>
    </source>
</evidence>
<accession>A0A1D8IBE4</accession>
<feature type="compositionally biased region" description="Basic and acidic residues" evidence="1">
    <location>
        <begin position="133"/>
        <end position="148"/>
    </location>
</feature>
<reference evidence="5 6" key="2">
    <citation type="submission" date="2020-04" db="EMBL/GenBank/DDBJ databases">
        <authorList>
            <person name="De Canck E."/>
        </authorList>
    </citation>
    <scope>NUCLEOTIDE SEQUENCE [LARGE SCALE GENOMIC DNA]</scope>
    <source>
        <strain evidence="2 5">LMG 3328</strain>
        <strain evidence="3 6">LMG 7053</strain>
    </source>
</reference>
<evidence type="ECO:0000313" key="3">
    <source>
        <dbReference type="EMBL" id="CAB3949517.1"/>
    </source>
</evidence>
<dbReference type="Proteomes" id="UP000542405">
    <property type="component" value="Unassembled WGS sequence"/>
</dbReference>
<dbReference type="RefSeq" id="WP_049073738.1">
    <property type="nucleotide sequence ID" value="NZ_CADIJL010000013.1"/>
</dbReference>
<evidence type="ECO:0000256" key="1">
    <source>
        <dbReference type="SAM" id="MobiDB-lite"/>
    </source>
</evidence>
<dbReference type="EMBL" id="JABBZE010000275">
    <property type="protein sequence ID" value="NMU91955.1"/>
    <property type="molecule type" value="Genomic_DNA"/>
</dbReference>
<name>A0A1D8IBE4_9BURK</name>
<reference evidence="4 7" key="1">
    <citation type="submission" date="2020-04" db="EMBL/GenBank/DDBJ databases">
        <title>Achromobacter ruhlandii genome sequencing and assembly.</title>
        <authorList>
            <person name="Martins R.C.R."/>
            <person name="Perdigao-Neto L.V."/>
            <person name="Levin A.S.S."/>
            <person name="Costa S.F."/>
        </authorList>
    </citation>
    <scope>NUCLEOTIDE SEQUENCE [LARGE SCALE GENOMIC DNA]</scope>
    <source>
        <strain evidence="4 7">9035ralo</strain>
    </source>
</reference>
<evidence type="ECO:0000313" key="4">
    <source>
        <dbReference type="EMBL" id="NMU91955.1"/>
    </source>
</evidence>
<sequence length="148" mass="16163">MQLDYEPHAALYKYGFNSLLASASGYFDTLRQLRTLQLRTDKEMLAFVQHARDQVDAADTAGALLAVQQSFMLELFGRELAYLRELEKIAREATALTAAAIRSSQSPWQERMAQIAEGAAQFLSQGNGAGGDRQGDAAAADRHAQPTA</sequence>
<dbReference type="AlphaFoldDB" id="A0A1D8IBE4"/>
<dbReference type="EMBL" id="CADILJ010000023">
    <property type="protein sequence ID" value="CAB3949517.1"/>
    <property type="molecule type" value="Genomic_DNA"/>
</dbReference>
<organism evidence="4 7">
    <name type="scientific">Achromobacter ruhlandii</name>
    <dbReference type="NCBI Taxonomy" id="72557"/>
    <lineage>
        <taxon>Bacteria</taxon>
        <taxon>Pseudomonadati</taxon>
        <taxon>Pseudomonadota</taxon>
        <taxon>Betaproteobacteria</taxon>
        <taxon>Burkholderiales</taxon>
        <taxon>Alcaligenaceae</taxon>
        <taxon>Achromobacter</taxon>
    </lineage>
</organism>
<evidence type="ECO:0000313" key="5">
    <source>
        <dbReference type="Proteomes" id="UP000494122"/>
    </source>
</evidence>
<keyword evidence="6" id="KW-1185">Reference proteome</keyword>